<protein>
    <submittedName>
        <fullName evidence="4">Uncharacterized protein</fullName>
    </submittedName>
</protein>
<dbReference type="InterPro" id="IPR009057">
    <property type="entry name" value="Homeodomain-like_sf"/>
</dbReference>
<dbReference type="PANTHER" id="PTHR30055">
    <property type="entry name" value="HTH-TYPE TRANSCRIPTIONAL REGULATOR RUTR"/>
    <property type="match status" value="1"/>
</dbReference>
<dbReference type="AlphaFoldDB" id="A0A402CNV7"/>
<accession>A0A402CNV7</accession>
<dbReference type="InterPro" id="IPR036271">
    <property type="entry name" value="Tet_transcr_reg_TetR-rel_C_sf"/>
</dbReference>
<dbReference type="InterPro" id="IPR050109">
    <property type="entry name" value="HTH-type_TetR-like_transc_reg"/>
</dbReference>
<dbReference type="InterPro" id="IPR001647">
    <property type="entry name" value="HTH_TetR"/>
</dbReference>
<keyword evidence="5" id="KW-1185">Reference proteome</keyword>
<dbReference type="SUPFAM" id="SSF48498">
    <property type="entry name" value="Tetracyclin repressor-like, C-terminal domain"/>
    <property type="match status" value="1"/>
</dbReference>
<sequence>MTTQITTEIGPKGEQAPLTPKGEQTRKHILETALALFHEKGYHAATMRDIAAAAGCSLGLTYRYFSRKEEMVVALYARCAQELEEQVASLSPSATIAERYAAALEGDMARLAPFREALGTLFGVALIPDSELAVLGDNLQELRAQVWGVFRKVIMEASDAPKPKQADELATAFYAGYLAFLLFWLQDRTPGQRTTHELLAFGRDLLAKLRPALRLPLAGKQLARLVKIIGPMFGPMGKV</sequence>
<evidence type="ECO:0000313" key="5">
    <source>
        <dbReference type="Proteomes" id="UP000287394"/>
    </source>
</evidence>
<dbReference type="EMBL" id="AP025739">
    <property type="protein sequence ID" value="BDI33220.1"/>
    <property type="molecule type" value="Genomic_DNA"/>
</dbReference>
<evidence type="ECO:0000313" key="4">
    <source>
        <dbReference type="EMBL" id="BDI33220.1"/>
    </source>
</evidence>
<dbReference type="GO" id="GO:0003700">
    <property type="term" value="F:DNA-binding transcription factor activity"/>
    <property type="evidence" value="ECO:0007669"/>
    <property type="project" value="TreeGrafter"/>
</dbReference>
<proteinExistence type="predicted"/>
<gene>
    <name evidence="4" type="ORF">CCAX7_52710</name>
</gene>
<keyword evidence="1" id="KW-0805">Transcription regulation</keyword>
<dbReference type="GO" id="GO:0000976">
    <property type="term" value="F:transcription cis-regulatory region binding"/>
    <property type="evidence" value="ECO:0007669"/>
    <property type="project" value="TreeGrafter"/>
</dbReference>
<evidence type="ECO:0000256" key="2">
    <source>
        <dbReference type="ARBA" id="ARBA00023125"/>
    </source>
</evidence>
<dbReference type="Pfam" id="PF00440">
    <property type="entry name" value="TetR_N"/>
    <property type="match status" value="1"/>
</dbReference>
<evidence type="ECO:0000256" key="3">
    <source>
        <dbReference type="ARBA" id="ARBA00023163"/>
    </source>
</evidence>
<dbReference type="Gene3D" id="1.10.357.10">
    <property type="entry name" value="Tetracycline Repressor, domain 2"/>
    <property type="match status" value="1"/>
</dbReference>
<reference evidence="4 5" key="1">
    <citation type="journal article" date="2019" name="Int. J. Syst. Evol. Microbiol.">
        <title>Capsulimonas corticalis gen. nov., sp. nov., an aerobic capsulated bacterium, of a novel bacterial order, Capsulimonadales ord. nov., of the class Armatimonadia of the phylum Armatimonadetes.</title>
        <authorList>
            <person name="Li J."/>
            <person name="Kudo C."/>
            <person name="Tonouchi A."/>
        </authorList>
    </citation>
    <scope>NUCLEOTIDE SEQUENCE [LARGE SCALE GENOMIC DNA]</scope>
    <source>
        <strain evidence="4 5">AX-7</strain>
    </source>
</reference>
<keyword evidence="2" id="KW-0238">DNA-binding</keyword>
<name>A0A402CNV7_9BACT</name>
<dbReference type="KEGG" id="ccot:CCAX7_52710"/>
<evidence type="ECO:0000256" key="1">
    <source>
        <dbReference type="ARBA" id="ARBA00023015"/>
    </source>
</evidence>
<dbReference type="PROSITE" id="PS50977">
    <property type="entry name" value="HTH_TETR_2"/>
    <property type="match status" value="1"/>
</dbReference>
<dbReference type="RefSeq" id="WP_165863873.1">
    <property type="nucleotide sequence ID" value="NZ_AP025739.1"/>
</dbReference>
<dbReference type="SUPFAM" id="SSF46689">
    <property type="entry name" value="Homeodomain-like"/>
    <property type="match status" value="1"/>
</dbReference>
<dbReference type="Proteomes" id="UP000287394">
    <property type="component" value="Chromosome"/>
</dbReference>
<keyword evidence="3" id="KW-0804">Transcription</keyword>
<dbReference type="PRINTS" id="PR00455">
    <property type="entry name" value="HTHTETR"/>
</dbReference>
<dbReference type="PANTHER" id="PTHR30055:SF234">
    <property type="entry name" value="HTH-TYPE TRANSCRIPTIONAL REGULATOR BETI"/>
    <property type="match status" value="1"/>
</dbReference>
<organism evidence="4 5">
    <name type="scientific">Capsulimonas corticalis</name>
    <dbReference type="NCBI Taxonomy" id="2219043"/>
    <lineage>
        <taxon>Bacteria</taxon>
        <taxon>Bacillati</taxon>
        <taxon>Armatimonadota</taxon>
        <taxon>Armatimonadia</taxon>
        <taxon>Capsulimonadales</taxon>
        <taxon>Capsulimonadaceae</taxon>
        <taxon>Capsulimonas</taxon>
    </lineage>
</organism>